<dbReference type="KEGG" id="cput:CONPUDRAFT_147562"/>
<dbReference type="OMA" id="RIKCSER"/>
<evidence type="ECO:0000313" key="2">
    <source>
        <dbReference type="Proteomes" id="UP000053558"/>
    </source>
</evidence>
<dbReference type="SUPFAM" id="SSF82171">
    <property type="entry name" value="DPP6 N-terminal domain-like"/>
    <property type="match status" value="1"/>
</dbReference>
<dbReference type="RefSeq" id="XP_007775075.1">
    <property type="nucleotide sequence ID" value="XM_007776885.1"/>
</dbReference>
<protein>
    <recommendedName>
        <fullName evidence="3">WD40 repeat-like protein</fullName>
    </recommendedName>
</protein>
<dbReference type="GeneID" id="19202343"/>
<evidence type="ECO:0008006" key="3">
    <source>
        <dbReference type="Google" id="ProtNLM"/>
    </source>
</evidence>
<evidence type="ECO:0000313" key="1">
    <source>
        <dbReference type="EMBL" id="EIW75029.1"/>
    </source>
</evidence>
<dbReference type="InterPro" id="IPR015943">
    <property type="entry name" value="WD40/YVTN_repeat-like_dom_sf"/>
</dbReference>
<sequence length="559" mass="62883">MGLRYLSLIIHLAEPLPFVDLNRFFRTNIYHSLLPFSALVHIPALNSLDVVETLHSSFPDFLQTQLTRVGVGNLQVHRPLASRCFVTMARFLKRDLCGLGDSSLLHDEIRDFDQRRRAIPRALRYACIHWLFHLRGCAVDEELEQQLLEFLEARLLFAIEAYSLLGELGTCVELLRSARKLVTGWTFRHKIDVLDLLYDSWRLTLEFFFPISCSALHVYESAFPHCPVNSKLRLTYESNPATKSTDMLVDDCLEDYWNCETRVINLSEEYCHFALSLDGSQIAGASRGGCISVWDTASGLLVSSPSLKVDSYLCGLALNGPVIALLRQSECILLKLEDGTSDRIKCSERLHSIAFTGDGTKLALADVSFHEEACRTEIIIYAVKTKLQVCKCIIPHHIPCLYDDETLILDFSPDGASLMIATDVKVYIFNTTSGRLLGQIKSSWHPLGPLEPSWRPFGPLDSETFNSEAFFSPDGNFIVHLKVPFDSSTGNVDYIAVHENAHEDGKTIQSPLSLQRGSPEGNVGLIRWRGEVVGVKVGNKMARIFGWGRTPWKPENEEY</sequence>
<comment type="caution">
    <text evidence="1">The sequence shown here is derived from an EMBL/GenBank/DDBJ whole genome shotgun (WGS) entry which is preliminary data.</text>
</comment>
<reference evidence="2" key="1">
    <citation type="journal article" date="2012" name="Science">
        <title>The Paleozoic origin of enzymatic lignin decomposition reconstructed from 31 fungal genomes.</title>
        <authorList>
            <person name="Floudas D."/>
            <person name="Binder M."/>
            <person name="Riley R."/>
            <person name="Barry K."/>
            <person name="Blanchette R.A."/>
            <person name="Henrissat B."/>
            <person name="Martinez A.T."/>
            <person name="Otillar R."/>
            <person name="Spatafora J.W."/>
            <person name="Yadav J.S."/>
            <person name="Aerts A."/>
            <person name="Benoit I."/>
            <person name="Boyd A."/>
            <person name="Carlson A."/>
            <person name="Copeland A."/>
            <person name="Coutinho P.M."/>
            <person name="de Vries R.P."/>
            <person name="Ferreira P."/>
            <person name="Findley K."/>
            <person name="Foster B."/>
            <person name="Gaskell J."/>
            <person name="Glotzer D."/>
            <person name="Gorecki P."/>
            <person name="Heitman J."/>
            <person name="Hesse C."/>
            <person name="Hori C."/>
            <person name="Igarashi K."/>
            <person name="Jurgens J.A."/>
            <person name="Kallen N."/>
            <person name="Kersten P."/>
            <person name="Kohler A."/>
            <person name="Kuees U."/>
            <person name="Kumar T.K.A."/>
            <person name="Kuo A."/>
            <person name="LaButti K."/>
            <person name="Larrondo L.F."/>
            <person name="Lindquist E."/>
            <person name="Ling A."/>
            <person name="Lombard V."/>
            <person name="Lucas S."/>
            <person name="Lundell T."/>
            <person name="Martin R."/>
            <person name="McLaughlin D.J."/>
            <person name="Morgenstern I."/>
            <person name="Morin E."/>
            <person name="Murat C."/>
            <person name="Nagy L.G."/>
            <person name="Nolan M."/>
            <person name="Ohm R.A."/>
            <person name="Patyshakuliyeva A."/>
            <person name="Rokas A."/>
            <person name="Ruiz-Duenas F.J."/>
            <person name="Sabat G."/>
            <person name="Salamov A."/>
            <person name="Samejima M."/>
            <person name="Schmutz J."/>
            <person name="Slot J.C."/>
            <person name="St John F."/>
            <person name="Stenlid J."/>
            <person name="Sun H."/>
            <person name="Sun S."/>
            <person name="Syed K."/>
            <person name="Tsang A."/>
            <person name="Wiebenga A."/>
            <person name="Young D."/>
            <person name="Pisabarro A."/>
            <person name="Eastwood D.C."/>
            <person name="Martin F."/>
            <person name="Cullen D."/>
            <person name="Grigoriev I.V."/>
            <person name="Hibbett D.S."/>
        </authorList>
    </citation>
    <scope>NUCLEOTIDE SEQUENCE [LARGE SCALE GENOMIC DNA]</scope>
    <source>
        <strain evidence="2">RWD-64-598 SS2</strain>
    </source>
</reference>
<proteinExistence type="predicted"/>
<organism evidence="1 2">
    <name type="scientific">Coniophora puteana (strain RWD-64-598)</name>
    <name type="common">Brown rot fungus</name>
    <dbReference type="NCBI Taxonomy" id="741705"/>
    <lineage>
        <taxon>Eukaryota</taxon>
        <taxon>Fungi</taxon>
        <taxon>Dikarya</taxon>
        <taxon>Basidiomycota</taxon>
        <taxon>Agaricomycotina</taxon>
        <taxon>Agaricomycetes</taxon>
        <taxon>Agaricomycetidae</taxon>
        <taxon>Boletales</taxon>
        <taxon>Coniophorineae</taxon>
        <taxon>Coniophoraceae</taxon>
        <taxon>Coniophora</taxon>
    </lineage>
</organism>
<dbReference type="AlphaFoldDB" id="A0A5M3M6Z9"/>
<dbReference type="Gene3D" id="2.130.10.10">
    <property type="entry name" value="YVTN repeat-like/Quinoprotein amine dehydrogenase"/>
    <property type="match status" value="1"/>
</dbReference>
<name>A0A5M3M6Z9_CONPW</name>
<accession>A0A5M3M6Z9</accession>
<dbReference type="OrthoDB" id="3267051at2759"/>
<dbReference type="EMBL" id="JH711590">
    <property type="protein sequence ID" value="EIW75029.1"/>
    <property type="molecule type" value="Genomic_DNA"/>
</dbReference>
<gene>
    <name evidence="1" type="ORF">CONPUDRAFT_147562</name>
</gene>
<dbReference type="Proteomes" id="UP000053558">
    <property type="component" value="Unassembled WGS sequence"/>
</dbReference>
<keyword evidence="2" id="KW-1185">Reference proteome</keyword>